<name>A0A1E7KQ21_9ACTN</name>
<dbReference type="RefSeq" id="WP_070194591.1">
    <property type="nucleotide sequence ID" value="NZ_LJGU01000089.1"/>
</dbReference>
<proteinExistence type="predicted"/>
<evidence type="ECO:0000256" key="1">
    <source>
        <dbReference type="SAM" id="MobiDB-lite"/>
    </source>
</evidence>
<evidence type="ECO:0008006" key="4">
    <source>
        <dbReference type="Google" id="ProtNLM"/>
    </source>
</evidence>
<dbReference type="PANTHER" id="PTHR36221:SF1">
    <property type="entry name" value="DUF742 DOMAIN-CONTAINING PROTEIN"/>
    <property type="match status" value="1"/>
</dbReference>
<dbReference type="InterPro" id="IPR007995">
    <property type="entry name" value="DUF742"/>
</dbReference>
<accession>A0A1E7KQ21</accession>
<dbReference type="STRING" id="1075402.AN216_00725"/>
<comment type="caution">
    <text evidence="2">The sequence shown here is derived from an EMBL/GenBank/DDBJ whole genome shotgun (WGS) entry which is preliminary data.</text>
</comment>
<dbReference type="EMBL" id="LJGU01000089">
    <property type="protein sequence ID" value="OEV06030.1"/>
    <property type="molecule type" value="Genomic_DNA"/>
</dbReference>
<feature type="region of interest" description="Disordered" evidence="1">
    <location>
        <begin position="1"/>
        <end position="30"/>
    </location>
</feature>
<keyword evidence="3" id="KW-1185">Reference proteome</keyword>
<dbReference type="OrthoDB" id="3534386at2"/>
<gene>
    <name evidence="2" type="ORF">AN216_00725</name>
</gene>
<feature type="compositionally biased region" description="Basic and acidic residues" evidence="1">
    <location>
        <begin position="21"/>
        <end position="30"/>
    </location>
</feature>
<dbReference type="AlphaFoldDB" id="A0A1E7KQ21"/>
<dbReference type="Proteomes" id="UP000176101">
    <property type="component" value="Unassembled WGS sequence"/>
</dbReference>
<evidence type="ECO:0000313" key="3">
    <source>
        <dbReference type="Proteomes" id="UP000176101"/>
    </source>
</evidence>
<protein>
    <recommendedName>
        <fullName evidence="4">DUF742 domain-containing protein</fullName>
    </recommendedName>
</protein>
<evidence type="ECO:0000313" key="2">
    <source>
        <dbReference type="EMBL" id="OEV06030.1"/>
    </source>
</evidence>
<dbReference type="Pfam" id="PF05331">
    <property type="entry name" value="DUF742"/>
    <property type="match status" value="1"/>
</dbReference>
<organism evidence="2 3">
    <name type="scientific">Streptomyces oceani</name>
    <dbReference type="NCBI Taxonomy" id="1075402"/>
    <lineage>
        <taxon>Bacteria</taxon>
        <taxon>Bacillati</taxon>
        <taxon>Actinomycetota</taxon>
        <taxon>Actinomycetes</taxon>
        <taxon>Kitasatosporales</taxon>
        <taxon>Streptomycetaceae</taxon>
        <taxon>Streptomyces</taxon>
    </lineage>
</organism>
<dbReference type="PANTHER" id="PTHR36221">
    <property type="entry name" value="DUF742 DOMAIN-CONTAINING PROTEIN"/>
    <property type="match status" value="1"/>
</dbReference>
<sequence>MTGRPPPSGRRSRPWSPTGGKVHDLDGDSGIHLDTQVTAVPDSGVTGPPSGSQHARIISLCRTGRAVAELAAHLGLPVGVAGVMVAELRAAGQVTTRAPLDMTADSVVTDALLRRVRDGLLNVS</sequence>
<reference evidence="2 3" key="1">
    <citation type="journal article" date="2016" name="Front. Microbiol.">
        <title>Comparative Genomics Analysis of Streptomyces Species Reveals Their Adaptation to the Marine Environment and Their Diversity at the Genomic Level.</title>
        <authorList>
            <person name="Tian X."/>
            <person name="Zhang Z."/>
            <person name="Yang T."/>
            <person name="Chen M."/>
            <person name="Li J."/>
            <person name="Chen F."/>
            <person name="Yang J."/>
            <person name="Li W."/>
            <person name="Zhang B."/>
            <person name="Zhang Z."/>
            <person name="Wu J."/>
            <person name="Zhang C."/>
            <person name="Long L."/>
            <person name="Xiao J."/>
        </authorList>
    </citation>
    <scope>NUCLEOTIDE SEQUENCE [LARGE SCALE GENOMIC DNA]</scope>
    <source>
        <strain evidence="2 3">SCSIO 02100</strain>
    </source>
</reference>